<evidence type="ECO:0000313" key="1">
    <source>
        <dbReference type="EMBL" id="NDV43057.1"/>
    </source>
</evidence>
<name>A0A6I5KRA0_9FLAO</name>
<sequence>MKYLVIFIVLFLLPTFVLSQNEKDVYEAKTEQINPQKIDSLCYEIYSQNNLENLEYSFKYIDDIEKCENVITTNYWANDIKVNFVFENGNLSYLTPSKFDDFRRSFYQEKILNVLVYLNDKEVKRRFFKAKSSKPFTFYKTKNFITTTIFFERFDRFLIFDYYFQNDKLIKVSIRELNPEFQWDKINYTDFYYNNSKIVSRNFYQSLMDGRFSLDRKINDEDLIKISTDLLEKIKTTHNNGYK</sequence>
<protein>
    <submittedName>
        <fullName evidence="1">Uncharacterized protein</fullName>
    </submittedName>
</protein>
<evidence type="ECO:0000313" key="2">
    <source>
        <dbReference type="Proteomes" id="UP000468707"/>
    </source>
</evidence>
<organism evidence="1 2">
    <name type="scientific">Flagellimonas sediminis</name>
    <dbReference type="NCBI Taxonomy" id="2696468"/>
    <lineage>
        <taxon>Bacteria</taxon>
        <taxon>Pseudomonadati</taxon>
        <taxon>Bacteroidota</taxon>
        <taxon>Flavobacteriia</taxon>
        <taxon>Flavobacteriales</taxon>
        <taxon>Flavobacteriaceae</taxon>
        <taxon>Flagellimonas</taxon>
    </lineage>
</organism>
<dbReference type="AlphaFoldDB" id="A0A6I5KRA0"/>
<proteinExistence type="predicted"/>
<dbReference type="Proteomes" id="UP000468707">
    <property type="component" value="Unassembled WGS sequence"/>
</dbReference>
<comment type="caution">
    <text evidence="1">The sequence shown here is derived from an EMBL/GenBank/DDBJ whole genome shotgun (WGS) entry which is preliminary data.</text>
</comment>
<keyword evidence="2" id="KW-1185">Reference proteome</keyword>
<dbReference type="RefSeq" id="WP_163634379.1">
    <property type="nucleotide sequence ID" value="NZ_JAAAMI010000002.1"/>
</dbReference>
<gene>
    <name evidence="1" type="ORF">GTK07_06920</name>
</gene>
<accession>A0A6I5KRA0</accession>
<reference evidence="1 2" key="1">
    <citation type="submission" date="2020-01" db="EMBL/GenBank/DDBJ databases">
        <title>Muricauda sediminis sp.nov. 40Bstr401.</title>
        <authorList>
            <person name="Xue Z."/>
            <person name="Zhu S."/>
            <person name="Ren N."/>
            <person name="Chen T."/>
            <person name="Chen X."/>
            <person name="Chen J."/>
            <person name="Yang J."/>
        </authorList>
    </citation>
    <scope>NUCLEOTIDE SEQUENCE [LARGE SCALE GENOMIC DNA]</scope>
    <source>
        <strain evidence="1 2">40Bstr401</strain>
    </source>
</reference>
<dbReference type="EMBL" id="JAAAMI010000002">
    <property type="protein sequence ID" value="NDV43057.1"/>
    <property type="molecule type" value="Genomic_DNA"/>
</dbReference>